<dbReference type="EMBL" id="JANPWB010000001">
    <property type="protein sequence ID" value="KAJ1217620.1"/>
    <property type="molecule type" value="Genomic_DNA"/>
</dbReference>
<comment type="caution">
    <text evidence="1">The sequence shown here is derived from an EMBL/GenBank/DDBJ whole genome shotgun (WGS) entry which is preliminary data.</text>
</comment>
<accession>A0AAV7X012</accession>
<dbReference type="AlphaFoldDB" id="A0AAV7X012"/>
<protein>
    <submittedName>
        <fullName evidence="1">Uncharacterized protein</fullName>
    </submittedName>
</protein>
<gene>
    <name evidence="1" type="ORF">NDU88_005213</name>
</gene>
<sequence>MGGCSRWSRLQKEMQSRPEWNSLLAAIQGSREALEGQIAGVSIEVNLLYADVCKVADKIDTWSLRLLPCKLRCGNWNNRYPRSQGAQGQNNIRLLRFPERIERQSAETLLEDWV</sequence>
<dbReference type="Proteomes" id="UP001066276">
    <property type="component" value="Chromosome 1_1"/>
</dbReference>
<name>A0AAV7X012_PLEWA</name>
<evidence type="ECO:0000313" key="2">
    <source>
        <dbReference type="Proteomes" id="UP001066276"/>
    </source>
</evidence>
<keyword evidence="2" id="KW-1185">Reference proteome</keyword>
<evidence type="ECO:0000313" key="1">
    <source>
        <dbReference type="EMBL" id="KAJ1217620.1"/>
    </source>
</evidence>
<organism evidence="1 2">
    <name type="scientific">Pleurodeles waltl</name>
    <name type="common">Iberian ribbed newt</name>
    <dbReference type="NCBI Taxonomy" id="8319"/>
    <lineage>
        <taxon>Eukaryota</taxon>
        <taxon>Metazoa</taxon>
        <taxon>Chordata</taxon>
        <taxon>Craniata</taxon>
        <taxon>Vertebrata</taxon>
        <taxon>Euteleostomi</taxon>
        <taxon>Amphibia</taxon>
        <taxon>Batrachia</taxon>
        <taxon>Caudata</taxon>
        <taxon>Salamandroidea</taxon>
        <taxon>Salamandridae</taxon>
        <taxon>Pleurodelinae</taxon>
        <taxon>Pleurodeles</taxon>
    </lineage>
</organism>
<reference evidence="1" key="1">
    <citation type="journal article" date="2022" name="bioRxiv">
        <title>Sequencing and chromosome-scale assembly of the giantPleurodeles waltlgenome.</title>
        <authorList>
            <person name="Brown T."/>
            <person name="Elewa A."/>
            <person name="Iarovenko S."/>
            <person name="Subramanian E."/>
            <person name="Araus A.J."/>
            <person name="Petzold A."/>
            <person name="Susuki M."/>
            <person name="Suzuki K.-i.T."/>
            <person name="Hayashi T."/>
            <person name="Toyoda A."/>
            <person name="Oliveira C."/>
            <person name="Osipova E."/>
            <person name="Leigh N.D."/>
            <person name="Simon A."/>
            <person name="Yun M.H."/>
        </authorList>
    </citation>
    <scope>NUCLEOTIDE SEQUENCE</scope>
    <source>
        <strain evidence="1">20211129_DDA</strain>
        <tissue evidence="1">Liver</tissue>
    </source>
</reference>
<proteinExistence type="predicted"/>